<accession>F3PNA5</accession>
<proteinExistence type="predicted"/>
<dbReference type="AlphaFoldDB" id="F3PNA5"/>
<dbReference type="Proteomes" id="UP000003416">
    <property type="component" value="Unassembled WGS sequence"/>
</dbReference>
<sequence length="51" mass="5821">MHIYIAPRKVRARTLQKMQTVKDSLVRYNYLAVASKTCMMSSEKQISSAVS</sequence>
<comment type="caution">
    <text evidence="1">The sequence shown here is derived from an EMBL/GenBank/DDBJ whole genome shotgun (WGS) entry which is preliminary data.</text>
</comment>
<name>F3PNA5_9BACE</name>
<dbReference type="EMBL" id="AFBN01000005">
    <property type="protein sequence ID" value="EGF59644.1"/>
    <property type="molecule type" value="Genomic_DNA"/>
</dbReference>
<evidence type="ECO:0000313" key="2">
    <source>
        <dbReference type="Proteomes" id="UP000003416"/>
    </source>
</evidence>
<keyword evidence="2" id="KW-1185">Reference proteome</keyword>
<reference evidence="1 2" key="1">
    <citation type="submission" date="2011-02" db="EMBL/GenBank/DDBJ databases">
        <authorList>
            <person name="Weinstock G."/>
            <person name="Sodergren E."/>
            <person name="Clifton S."/>
            <person name="Fulton L."/>
            <person name="Fulton B."/>
            <person name="Courtney L."/>
            <person name="Fronick C."/>
            <person name="Harrison M."/>
            <person name="Strong C."/>
            <person name="Farmer C."/>
            <person name="Delahaunty K."/>
            <person name="Markovic C."/>
            <person name="Hall O."/>
            <person name="Minx P."/>
            <person name="Tomlinson C."/>
            <person name="Mitreva M."/>
            <person name="Hou S."/>
            <person name="Chen J."/>
            <person name="Wollam A."/>
            <person name="Pepin K.H."/>
            <person name="Johnson M."/>
            <person name="Bhonagiri V."/>
            <person name="Zhang X."/>
            <person name="Suruliraj S."/>
            <person name="Warren W."/>
            <person name="Chinwalla A."/>
            <person name="Mardis E.R."/>
            <person name="Wilson R.K."/>
        </authorList>
    </citation>
    <scope>NUCLEOTIDE SEQUENCE [LARGE SCALE GENOMIC DNA]</scope>
    <source>
        <strain evidence="1 2">YIT 12057</strain>
    </source>
</reference>
<dbReference type="STRING" id="763034.HMPREF9446_00191"/>
<gene>
    <name evidence="1" type="ORF">HMPREF9446_00191</name>
</gene>
<organism evidence="1 2">
    <name type="scientific">Bacteroides fluxus YIT 12057</name>
    <dbReference type="NCBI Taxonomy" id="763034"/>
    <lineage>
        <taxon>Bacteria</taxon>
        <taxon>Pseudomonadati</taxon>
        <taxon>Bacteroidota</taxon>
        <taxon>Bacteroidia</taxon>
        <taxon>Bacteroidales</taxon>
        <taxon>Bacteroidaceae</taxon>
        <taxon>Bacteroides</taxon>
    </lineage>
</organism>
<evidence type="ECO:0000313" key="1">
    <source>
        <dbReference type="EMBL" id="EGF59644.1"/>
    </source>
</evidence>
<dbReference type="HOGENOM" id="CLU_3095501_0_0_10"/>
<protein>
    <submittedName>
        <fullName evidence="1">Uncharacterized protein</fullName>
    </submittedName>
</protein>